<dbReference type="AlphaFoldDB" id="A0A4Y2QI20"/>
<comment type="caution">
    <text evidence="1">The sequence shown here is derived from an EMBL/GenBank/DDBJ whole genome shotgun (WGS) entry which is preliminary data.</text>
</comment>
<proteinExistence type="predicted"/>
<reference evidence="1 2" key="1">
    <citation type="journal article" date="2019" name="Sci. Rep.">
        <title>Orb-weaving spider Araneus ventricosus genome elucidates the spidroin gene catalogue.</title>
        <authorList>
            <person name="Kono N."/>
            <person name="Nakamura H."/>
            <person name="Ohtoshi R."/>
            <person name="Moran D.A.P."/>
            <person name="Shinohara A."/>
            <person name="Yoshida Y."/>
            <person name="Fujiwara M."/>
            <person name="Mori M."/>
            <person name="Tomita M."/>
            <person name="Arakawa K."/>
        </authorList>
    </citation>
    <scope>NUCLEOTIDE SEQUENCE [LARGE SCALE GENOMIC DNA]</scope>
</reference>
<protein>
    <submittedName>
        <fullName evidence="1">Uncharacterized protein</fullName>
    </submittedName>
</protein>
<evidence type="ECO:0000313" key="1">
    <source>
        <dbReference type="EMBL" id="GBN62937.1"/>
    </source>
</evidence>
<accession>A0A4Y2QI20</accession>
<dbReference type="Proteomes" id="UP000499080">
    <property type="component" value="Unassembled WGS sequence"/>
</dbReference>
<evidence type="ECO:0000313" key="2">
    <source>
        <dbReference type="Proteomes" id="UP000499080"/>
    </source>
</evidence>
<dbReference type="EMBL" id="BGPR01138792">
    <property type="protein sequence ID" value="GBN62937.1"/>
    <property type="molecule type" value="Genomic_DNA"/>
</dbReference>
<organism evidence="1 2">
    <name type="scientific">Araneus ventricosus</name>
    <name type="common">Orbweaver spider</name>
    <name type="synonym">Epeira ventricosa</name>
    <dbReference type="NCBI Taxonomy" id="182803"/>
    <lineage>
        <taxon>Eukaryota</taxon>
        <taxon>Metazoa</taxon>
        <taxon>Ecdysozoa</taxon>
        <taxon>Arthropoda</taxon>
        <taxon>Chelicerata</taxon>
        <taxon>Arachnida</taxon>
        <taxon>Araneae</taxon>
        <taxon>Araneomorphae</taxon>
        <taxon>Entelegynae</taxon>
        <taxon>Araneoidea</taxon>
        <taxon>Araneidae</taxon>
        <taxon>Araneus</taxon>
    </lineage>
</organism>
<name>A0A4Y2QI20_ARAVE</name>
<keyword evidence="2" id="KW-1185">Reference proteome</keyword>
<sequence>MAVRTPALVLETFQRLSFKVPEFFGRIVVASFVVIFTYFHDCHFLECYCDEWYSTGGRLLLHDISVPGPRVRWCGRNTLLPSHDAGGLHVPGRSRRDIS</sequence>
<gene>
    <name evidence="1" type="ORF">AVEN_262194_1</name>
</gene>
<feature type="non-terminal residue" evidence="1">
    <location>
        <position position="99"/>
    </location>
</feature>